<accession>A0A7W5Y891</accession>
<proteinExistence type="predicted"/>
<name>A0A7W5Y891_9ACTN</name>
<feature type="domain" description="DUF4240" evidence="1">
    <location>
        <begin position="1"/>
        <end position="147"/>
    </location>
</feature>
<evidence type="ECO:0000313" key="3">
    <source>
        <dbReference type="Proteomes" id="UP000579945"/>
    </source>
</evidence>
<dbReference type="EMBL" id="JACIBV010000001">
    <property type="protein sequence ID" value="MBB3728361.1"/>
    <property type="molecule type" value="Genomic_DNA"/>
</dbReference>
<comment type="caution">
    <text evidence="2">The sequence shown here is derived from an EMBL/GenBank/DDBJ whole genome shotgun (WGS) entry which is preliminary data.</text>
</comment>
<evidence type="ECO:0000313" key="2">
    <source>
        <dbReference type="EMBL" id="MBB3728361.1"/>
    </source>
</evidence>
<sequence>MDIDGFWALIERSERETDTKRERVAWLEEHLFGLSVEEIVDFDVFWTIATNRACSWDMYALYRHMLSSYSSDGFEYFVNWLVGLGREAFETIADCPDRAVEVPQVRHVLELQRSAFNGSRRRREVWTEEEYPEFELLGYVTQDPYKRAAGENAISRGQAVVARGVEGKFPWFSFHTEPDGEGWDFEDRAEMVRRLPRTARWYGMA</sequence>
<reference evidence="2 3" key="1">
    <citation type="submission" date="2020-08" db="EMBL/GenBank/DDBJ databases">
        <title>Sequencing the genomes of 1000 actinobacteria strains.</title>
        <authorList>
            <person name="Klenk H.-P."/>
        </authorList>
    </citation>
    <scope>NUCLEOTIDE SEQUENCE [LARGE SCALE GENOMIC DNA]</scope>
    <source>
        <strain evidence="2 3">DSM 44320</strain>
    </source>
</reference>
<dbReference type="RefSeq" id="WP_183650211.1">
    <property type="nucleotide sequence ID" value="NZ_BAAAXX010000101.1"/>
</dbReference>
<organism evidence="2 3">
    <name type="scientific">Nonomuraea dietziae</name>
    <dbReference type="NCBI Taxonomy" id="65515"/>
    <lineage>
        <taxon>Bacteria</taxon>
        <taxon>Bacillati</taxon>
        <taxon>Actinomycetota</taxon>
        <taxon>Actinomycetes</taxon>
        <taxon>Streptosporangiales</taxon>
        <taxon>Streptosporangiaceae</taxon>
        <taxon>Nonomuraea</taxon>
    </lineage>
</organism>
<evidence type="ECO:0000259" key="1">
    <source>
        <dbReference type="Pfam" id="PF14024"/>
    </source>
</evidence>
<keyword evidence="3" id="KW-1185">Reference proteome</keyword>
<dbReference type="GeneID" id="95390595"/>
<protein>
    <recommendedName>
        <fullName evidence="1">DUF4240 domain-containing protein</fullName>
    </recommendedName>
</protein>
<dbReference type="AlphaFoldDB" id="A0A7W5Y891"/>
<gene>
    <name evidence="2" type="ORF">FHR33_004221</name>
</gene>
<dbReference type="InterPro" id="IPR025334">
    <property type="entry name" value="DUF4240"/>
</dbReference>
<dbReference type="Proteomes" id="UP000579945">
    <property type="component" value="Unassembled WGS sequence"/>
</dbReference>
<dbReference type="Pfam" id="PF14024">
    <property type="entry name" value="DUF4240"/>
    <property type="match status" value="1"/>
</dbReference>